<dbReference type="RefSeq" id="WP_344821731.1">
    <property type="nucleotide sequence ID" value="NZ_BAABEZ010000001.1"/>
</dbReference>
<keyword evidence="1" id="KW-0812">Transmembrane</keyword>
<name>A0ABP8MDA3_9BACT</name>
<feature type="transmembrane region" description="Helical" evidence="1">
    <location>
        <begin position="87"/>
        <end position="112"/>
    </location>
</feature>
<gene>
    <name evidence="2" type="ORF">GCM10023092_01810</name>
</gene>
<keyword evidence="3" id="KW-1185">Reference proteome</keyword>
<proteinExistence type="predicted"/>
<reference evidence="3" key="1">
    <citation type="journal article" date="2019" name="Int. J. Syst. Evol. Microbiol.">
        <title>The Global Catalogue of Microorganisms (GCM) 10K type strain sequencing project: providing services to taxonomists for standard genome sequencing and annotation.</title>
        <authorList>
            <consortium name="The Broad Institute Genomics Platform"/>
            <consortium name="The Broad Institute Genome Sequencing Center for Infectious Disease"/>
            <person name="Wu L."/>
            <person name="Ma J."/>
        </authorList>
    </citation>
    <scope>NUCLEOTIDE SEQUENCE [LARGE SCALE GENOMIC DNA]</scope>
    <source>
        <strain evidence="3">JCM 31921</strain>
    </source>
</reference>
<keyword evidence="1" id="KW-0472">Membrane</keyword>
<accession>A0ABP8MDA3</accession>
<organism evidence="2 3">
    <name type="scientific">Rurimicrobium arvi</name>
    <dbReference type="NCBI Taxonomy" id="2049916"/>
    <lineage>
        <taxon>Bacteria</taxon>
        <taxon>Pseudomonadati</taxon>
        <taxon>Bacteroidota</taxon>
        <taxon>Chitinophagia</taxon>
        <taxon>Chitinophagales</taxon>
        <taxon>Chitinophagaceae</taxon>
        <taxon>Rurimicrobium</taxon>
    </lineage>
</organism>
<protein>
    <submittedName>
        <fullName evidence="2">DUF3810 domain-containing protein</fullName>
    </submittedName>
</protein>
<dbReference type="Pfam" id="PF12725">
    <property type="entry name" value="DUF3810"/>
    <property type="match status" value="1"/>
</dbReference>
<evidence type="ECO:0000256" key="1">
    <source>
        <dbReference type="SAM" id="Phobius"/>
    </source>
</evidence>
<feature type="transmembrane region" description="Helical" evidence="1">
    <location>
        <begin position="53"/>
        <end position="75"/>
    </location>
</feature>
<sequence length="346" mass="39859">MTRKALLIRQLSITLATLFAVLLLQWTTAYIAIPFAGSIFIPLQRFRCFLLGRIPFSVGDVLYAIMIAWLLWKLIRFLRLKQKDRSWLLAFISLARITLAFYLLITILWGILYEQPKLSKSLSLPDLHEISNEELIAFDSVLIGRLNHYEPLFRKTDAAQCSRELSGTYLSMQRPMRVSVKPSLLGEGLAYWGVSGYYNPFTGEAQVNAHEPDFMLPFVVAHEMAHQTGIAAEDDANLMAYIACVENGSDHARFSAYFNIWLYTHRKVRRIDSNIATRLKLQLNQGTLNRIDVLKKRDEHFHTWLDDCSSMLFDLYLKMGNQEEGIYSYRNVAYSALAWEKAKAKK</sequence>
<dbReference type="InterPro" id="IPR024294">
    <property type="entry name" value="DUF3810"/>
</dbReference>
<evidence type="ECO:0000313" key="2">
    <source>
        <dbReference type="EMBL" id="GAA4448747.1"/>
    </source>
</evidence>
<comment type="caution">
    <text evidence="2">The sequence shown here is derived from an EMBL/GenBank/DDBJ whole genome shotgun (WGS) entry which is preliminary data.</text>
</comment>
<keyword evidence="1" id="KW-1133">Transmembrane helix</keyword>
<dbReference type="EMBL" id="BAABEZ010000001">
    <property type="protein sequence ID" value="GAA4448747.1"/>
    <property type="molecule type" value="Genomic_DNA"/>
</dbReference>
<dbReference type="Proteomes" id="UP001501410">
    <property type="component" value="Unassembled WGS sequence"/>
</dbReference>
<evidence type="ECO:0000313" key="3">
    <source>
        <dbReference type="Proteomes" id="UP001501410"/>
    </source>
</evidence>